<proteinExistence type="predicted"/>
<dbReference type="GO" id="GO:0030288">
    <property type="term" value="C:outer membrane-bounded periplasmic space"/>
    <property type="evidence" value="ECO:0007669"/>
    <property type="project" value="InterPro"/>
</dbReference>
<reference evidence="3" key="1">
    <citation type="journal article" date="2005" name="Science">
        <title>Life at depth: Photobacterium profundum genome sequence and expression analysis.</title>
        <authorList>
            <person name="Vezzi A."/>
            <person name="Campanaro S."/>
            <person name="D'Angelo M."/>
            <person name="Simonato F."/>
            <person name="Vitulo N."/>
            <person name="Lauro F.M."/>
            <person name="Cestaro A."/>
            <person name="Malacrida G."/>
            <person name="Simionati B."/>
            <person name="Cannata N."/>
            <person name="Romualdi C."/>
            <person name="Bartlett D.H."/>
            <person name="Valle G."/>
        </authorList>
    </citation>
    <scope>NUCLEOTIDE SEQUENCE [LARGE SCALE GENOMIC DNA]</scope>
    <source>
        <strain evidence="3">ATCC BAA-1253 / SS9</strain>
    </source>
</reference>
<dbReference type="RefSeq" id="WP_011221538.1">
    <property type="nucleotide sequence ID" value="NC_006371.1"/>
</dbReference>
<dbReference type="SUPFAM" id="SSF53850">
    <property type="entry name" value="Periplasmic binding protein-like II"/>
    <property type="match status" value="1"/>
</dbReference>
<dbReference type="CDD" id="cd13671">
    <property type="entry name" value="PBP2_TRAP_SBP_like_3"/>
    <property type="match status" value="1"/>
</dbReference>
<dbReference type="PANTHER" id="PTHR33376:SF2">
    <property type="entry name" value="DICARBOXYLATE-BINDING PERIPLASMIC PROTEIN"/>
    <property type="match status" value="1"/>
</dbReference>
<dbReference type="eggNOG" id="COG1638">
    <property type="taxonomic scope" value="Bacteria"/>
</dbReference>
<keyword evidence="1" id="KW-0732">Signal</keyword>
<dbReference type="GO" id="GO:0055085">
    <property type="term" value="P:transmembrane transport"/>
    <property type="evidence" value="ECO:0007669"/>
    <property type="project" value="InterPro"/>
</dbReference>
<dbReference type="PANTHER" id="PTHR33376">
    <property type="match status" value="1"/>
</dbReference>
<dbReference type="NCBIfam" id="NF037995">
    <property type="entry name" value="TRAP_S1"/>
    <property type="match status" value="1"/>
</dbReference>
<dbReference type="InterPro" id="IPR018389">
    <property type="entry name" value="DctP_fam"/>
</dbReference>
<evidence type="ECO:0000256" key="1">
    <source>
        <dbReference type="ARBA" id="ARBA00022729"/>
    </source>
</evidence>
<keyword evidence="3" id="KW-1185">Reference proteome</keyword>
<dbReference type="KEGG" id="ppr:PBPRB1511"/>
<dbReference type="NCBIfam" id="TIGR00787">
    <property type="entry name" value="dctP"/>
    <property type="match status" value="1"/>
</dbReference>
<name>Q6LH53_PHOPR</name>
<dbReference type="GO" id="GO:0030246">
    <property type="term" value="F:carbohydrate binding"/>
    <property type="evidence" value="ECO:0007669"/>
    <property type="project" value="TreeGrafter"/>
</dbReference>
<dbReference type="EMBL" id="CR378679">
    <property type="protein sequence ID" value="CAG23377.1"/>
    <property type="molecule type" value="Genomic_DNA"/>
</dbReference>
<gene>
    <name evidence="2" type="primary">ATU3137</name>
    <name evidence="2" type="ordered locus">PBPRB1511</name>
</gene>
<dbReference type="InterPro" id="IPR004682">
    <property type="entry name" value="TRAP_DctP"/>
</dbReference>
<dbReference type="HOGENOM" id="CLU_036176_4_0_6"/>
<dbReference type="Gene3D" id="3.40.190.170">
    <property type="entry name" value="Bacterial extracellular solute-binding protein, family 7"/>
    <property type="match status" value="1"/>
</dbReference>
<dbReference type="Pfam" id="PF03480">
    <property type="entry name" value="DctP"/>
    <property type="match status" value="1"/>
</dbReference>
<dbReference type="AlphaFoldDB" id="Q6LH53"/>
<accession>Q6LH53</accession>
<evidence type="ECO:0000313" key="2">
    <source>
        <dbReference type="EMBL" id="CAG23377.1"/>
    </source>
</evidence>
<protein>
    <submittedName>
        <fullName evidence="2">Hypothetical dicarboxylate-binding periplasmic protein</fullName>
    </submittedName>
</protein>
<dbReference type="STRING" id="298386.PBPRB1511"/>
<dbReference type="Proteomes" id="UP000000593">
    <property type="component" value="Chromosome 2"/>
</dbReference>
<organism evidence="2 3">
    <name type="scientific">Photobacterium profundum (strain SS9)</name>
    <dbReference type="NCBI Taxonomy" id="298386"/>
    <lineage>
        <taxon>Bacteria</taxon>
        <taxon>Pseudomonadati</taxon>
        <taxon>Pseudomonadota</taxon>
        <taxon>Gammaproteobacteria</taxon>
        <taxon>Vibrionales</taxon>
        <taxon>Vibrionaceae</taxon>
        <taxon>Photobacterium</taxon>
    </lineage>
</organism>
<sequence length="255" mass="28608">MRQPPCQMVQNGTIAFTKVGASLLEQFSDSYKILSLPYLYRDLDQYYNVLNGPIGAEILESSRDKGFIGLAFLDAGSRSFYTNKLIKTPNDLKGMKIRVQNSPLSIDIVKALGATPVPLPYGELYSALQQGVVDGAENNIPSYLSSRHFEVKKVYSYDRHTMVPDVLVVSTSVWDSFSEEDKQKLRKIAAKTVGYHKKNWNEYVTKAKVKLVDQGVVFVDSDVHAFQAAVAPVYDKFKAEYPNFVAMLTDIQNTK</sequence>
<evidence type="ECO:0000313" key="3">
    <source>
        <dbReference type="Proteomes" id="UP000000593"/>
    </source>
</evidence>
<dbReference type="InterPro" id="IPR038404">
    <property type="entry name" value="TRAP_DctP_sf"/>
</dbReference>